<dbReference type="WBParaSite" id="ES5_v2.g5633.t1">
    <property type="protein sequence ID" value="ES5_v2.g5633.t1"/>
    <property type="gene ID" value="ES5_v2.g5633"/>
</dbReference>
<organism evidence="1 2">
    <name type="scientific">Panagrolaimus sp. ES5</name>
    <dbReference type="NCBI Taxonomy" id="591445"/>
    <lineage>
        <taxon>Eukaryota</taxon>
        <taxon>Metazoa</taxon>
        <taxon>Ecdysozoa</taxon>
        <taxon>Nematoda</taxon>
        <taxon>Chromadorea</taxon>
        <taxon>Rhabditida</taxon>
        <taxon>Tylenchina</taxon>
        <taxon>Panagrolaimomorpha</taxon>
        <taxon>Panagrolaimoidea</taxon>
        <taxon>Panagrolaimidae</taxon>
        <taxon>Panagrolaimus</taxon>
    </lineage>
</organism>
<dbReference type="Proteomes" id="UP000887579">
    <property type="component" value="Unplaced"/>
</dbReference>
<evidence type="ECO:0000313" key="1">
    <source>
        <dbReference type="Proteomes" id="UP000887579"/>
    </source>
</evidence>
<accession>A0AC34GP29</accession>
<protein>
    <submittedName>
        <fullName evidence="2">Uncharacterized protein</fullName>
    </submittedName>
</protein>
<name>A0AC34GP29_9BILA</name>
<reference evidence="2" key="1">
    <citation type="submission" date="2022-11" db="UniProtKB">
        <authorList>
            <consortium name="WormBaseParasite"/>
        </authorList>
    </citation>
    <scope>IDENTIFICATION</scope>
</reference>
<evidence type="ECO:0000313" key="2">
    <source>
        <dbReference type="WBParaSite" id="ES5_v2.g5633.t1"/>
    </source>
</evidence>
<sequence>MGIGKLAAAHRKWRSTFPADPNAEPSKFFHRLSVLAISNYCHGRNILPTRCLKKRSIEGNRFYSFVKDAEGGGKELYAAAIALSKVSRVTFLICGQTVDNPIESLNFNIYFDPLIDESPDDPAEALAQLKKATFAQLNHLIAVARALPSIPASQYPLHFRMRYEVIESAKEKEEGPPNPNFKVINVDPTVHQLYGAGANDLAFRSQLARGERMDIWYYSIFIQSSSEIDSVVAELDRTSAGETTTTDFNSTLNLDDTIFAN</sequence>
<proteinExistence type="predicted"/>